<accession>A0A843TZH1</accession>
<comment type="caution">
    <text evidence="1">The sequence shown here is derived from an EMBL/GenBank/DDBJ whole genome shotgun (WGS) entry which is preliminary data.</text>
</comment>
<proteinExistence type="predicted"/>
<reference evidence="1" key="1">
    <citation type="submission" date="2017-07" db="EMBL/GenBank/DDBJ databases">
        <title>Taro Niue Genome Assembly and Annotation.</title>
        <authorList>
            <person name="Atibalentja N."/>
            <person name="Keating K."/>
            <person name="Fields C.J."/>
        </authorList>
    </citation>
    <scope>NUCLEOTIDE SEQUENCE</scope>
    <source>
        <strain evidence="1">Niue_2</strain>
        <tissue evidence="1">Leaf</tissue>
    </source>
</reference>
<organism evidence="1 2">
    <name type="scientific">Colocasia esculenta</name>
    <name type="common">Wild taro</name>
    <name type="synonym">Arum esculentum</name>
    <dbReference type="NCBI Taxonomy" id="4460"/>
    <lineage>
        <taxon>Eukaryota</taxon>
        <taxon>Viridiplantae</taxon>
        <taxon>Streptophyta</taxon>
        <taxon>Embryophyta</taxon>
        <taxon>Tracheophyta</taxon>
        <taxon>Spermatophyta</taxon>
        <taxon>Magnoliopsida</taxon>
        <taxon>Liliopsida</taxon>
        <taxon>Araceae</taxon>
        <taxon>Aroideae</taxon>
        <taxon>Colocasieae</taxon>
        <taxon>Colocasia</taxon>
    </lineage>
</organism>
<feature type="non-terminal residue" evidence="1">
    <location>
        <position position="1"/>
    </location>
</feature>
<dbReference type="Proteomes" id="UP000652761">
    <property type="component" value="Unassembled WGS sequence"/>
</dbReference>
<keyword evidence="2" id="KW-1185">Reference proteome</keyword>
<gene>
    <name evidence="1" type="ORF">Taro_007860</name>
</gene>
<evidence type="ECO:0000313" key="1">
    <source>
        <dbReference type="EMBL" id="MQL75496.1"/>
    </source>
</evidence>
<dbReference type="AlphaFoldDB" id="A0A843TZH1"/>
<evidence type="ECO:0000313" key="2">
    <source>
        <dbReference type="Proteomes" id="UP000652761"/>
    </source>
</evidence>
<dbReference type="EMBL" id="NMUH01000253">
    <property type="protein sequence ID" value="MQL75496.1"/>
    <property type="molecule type" value="Genomic_DNA"/>
</dbReference>
<name>A0A843TZH1_COLES</name>
<sequence>MLVWFVGGPGLRIPLVCLSVGVAMARCIATSKEASAFSSATLSRRGLGRRGVQSAFLAQTRQSLVSLPLSALVPELRSGVRCEAAAWPGCSVACVVCSMAALSRPCAGAEAGARLASRACGLWVPLLAASDGGMDCFVLVSAVAVLPQSLSVPRCPSLHGGYSPAVPSFHGHRWSGFGQTRASDGSRFGVLSVPWSRSWVPARDGTGMCGSPTWWCVHGPGWFCLWALDLVE</sequence>
<protein>
    <submittedName>
        <fullName evidence="1">Uncharacterized protein</fullName>
    </submittedName>
</protein>